<comment type="caution">
    <text evidence="1">The sequence shown here is derived from an EMBL/GenBank/DDBJ whole genome shotgun (WGS) entry which is preliminary data.</text>
</comment>
<reference evidence="1" key="1">
    <citation type="journal article" date="2014" name="Front. Microbiol.">
        <title>High frequency of phylogenetically diverse reductive dehalogenase-homologous genes in deep subseafloor sedimentary metagenomes.</title>
        <authorList>
            <person name="Kawai M."/>
            <person name="Futagami T."/>
            <person name="Toyoda A."/>
            <person name="Takaki Y."/>
            <person name="Nishi S."/>
            <person name="Hori S."/>
            <person name="Arai W."/>
            <person name="Tsubouchi T."/>
            <person name="Morono Y."/>
            <person name="Uchiyama I."/>
            <person name="Ito T."/>
            <person name="Fujiyama A."/>
            <person name="Inagaki F."/>
            <person name="Takami H."/>
        </authorList>
    </citation>
    <scope>NUCLEOTIDE SEQUENCE</scope>
    <source>
        <strain evidence="1">Expedition CK06-06</strain>
    </source>
</reference>
<dbReference type="AlphaFoldDB" id="X0VW10"/>
<protein>
    <submittedName>
        <fullName evidence="1">Uncharacterized protein</fullName>
    </submittedName>
</protein>
<feature type="non-terminal residue" evidence="1">
    <location>
        <position position="264"/>
    </location>
</feature>
<dbReference type="Gene3D" id="2.60.120.260">
    <property type="entry name" value="Galactose-binding domain-like"/>
    <property type="match status" value="1"/>
</dbReference>
<proteinExistence type="predicted"/>
<sequence>SYGLSDNAGLSIDTVVVREYSPAKALIPADGALGLSWTEVGFSDSGWKSNTTGVGYDTQGDYNYLINLNVGEMQNVNETVYIRIPFEITELVNFDTLTLYIKRDDGFATYLNGHLIPEASALANVGNLSWNSGATGNCSDAAAHNFEPHDITAHKNLLQVGDNVLAIHGLNWRTGSSDMLILPKLVGSRAEVIDVNSVLEGYFMAPSPGRVNGGTMANLGPAIYNVTKDPPRPANNEAVSITAKVRETFNPVKSVTLHYRVMYG</sequence>
<feature type="non-terminal residue" evidence="1">
    <location>
        <position position="1"/>
    </location>
</feature>
<accession>X0VW10</accession>
<evidence type="ECO:0000313" key="1">
    <source>
        <dbReference type="EMBL" id="GAG04721.1"/>
    </source>
</evidence>
<name>X0VW10_9ZZZZ</name>
<gene>
    <name evidence="1" type="ORF">S01H1_46038</name>
</gene>
<organism evidence="1">
    <name type="scientific">marine sediment metagenome</name>
    <dbReference type="NCBI Taxonomy" id="412755"/>
    <lineage>
        <taxon>unclassified sequences</taxon>
        <taxon>metagenomes</taxon>
        <taxon>ecological metagenomes</taxon>
    </lineage>
</organism>
<dbReference type="EMBL" id="BARS01029455">
    <property type="protein sequence ID" value="GAG04721.1"/>
    <property type="molecule type" value="Genomic_DNA"/>
</dbReference>